<dbReference type="EMBL" id="JACEON010000005">
    <property type="protein sequence ID" value="MBA4611347.1"/>
    <property type="molecule type" value="Genomic_DNA"/>
</dbReference>
<dbReference type="Proteomes" id="UP000559404">
    <property type="component" value="Unassembled WGS sequence"/>
</dbReference>
<evidence type="ECO:0000256" key="1">
    <source>
        <dbReference type="SAM" id="MobiDB-lite"/>
    </source>
</evidence>
<sequence>MRPGNQNNKRIRGRGGRKGPNPLSRAYESNGPDVKIRGTAHHVAEKYQQLARDAAAAGDRVMSENYFQHAEHYLRIIAAAQQSMQQPVVLPRGDGADEGDTEAETGNREERSRDERGERSERGRERRGREQAAPAPAAAGAPVMPLDAPQPFVDNMPVLNAKAGDEASGDSDGDEERGRRRARGTRGRGVRRPKAETGEAEASNGDAPDAAAKATPTATAAETAAEAAPSNGAAEPAGQEVSGEVSEKKPRAKRAPRTRKAAAPKGEEAEAPAAPAEPAAPATNDA</sequence>
<reference evidence="3 4" key="2">
    <citation type="submission" date="2020-08" db="EMBL/GenBank/DDBJ databases">
        <title>Stappia taiwanensis sp. nov., isolated from a coastal thermal spring.</title>
        <authorList>
            <person name="Kampfer P."/>
        </authorList>
    </citation>
    <scope>NUCLEOTIDE SEQUENCE [LARGE SCALE GENOMIC DNA]</scope>
    <source>
        <strain evidence="3 4">DSM 23284</strain>
    </source>
</reference>
<feature type="compositionally biased region" description="Basic residues" evidence="1">
    <location>
        <begin position="179"/>
        <end position="192"/>
    </location>
</feature>
<feature type="region of interest" description="Disordered" evidence="1">
    <location>
        <begin position="1"/>
        <end position="40"/>
    </location>
</feature>
<accession>A0A838XNH7</accession>
<dbReference type="AlphaFoldDB" id="A0A838XNH7"/>
<feature type="compositionally biased region" description="Low complexity" evidence="1">
    <location>
        <begin position="271"/>
        <end position="286"/>
    </location>
</feature>
<evidence type="ECO:0000313" key="4">
    <source>
        <dbReference type="Proteomes" id="UP000559404"/>
    </source>
</evidence>
<dbReference type="Pfam" id="PF13763">
    <property type="entry name" value="DUF4167"/>
    <property type="match status" value="1"/>
</dbReference>
<feature type="compositionally biased region" description="Low complexity" evidence="1">
    <location>
        <begin position="131"/>
        <end position="141"/>
    </location>
</feature>
<feature type="compositionally biased region" description="Basic residues" evidence="1">
    <location>
        <begin position="250"/>
        <end position="262"/>
    </location>
</feature>
<reference evidence="3 4" key="1">
    <citation type="submission" date="2020-07" db="EMBL/GenBank/DDBJ databases">
        <authorList>
            <person name="Li M."/>
        </authorList>
    </citation>
    <scope>NUCLEOTIDE SEQUENCE [LARGE SCALE GENOMIC DNA]</scope>
    <source>
        <strain evidence="3 4">DSM 23284</strain>
    </source>
</reference>
<comment type="caution">
    <text evidence="3">The sequence shown here is derived from an EMBL/GenBank/DDBJ whole genome shotgun (WGS) entry which is preliminary data.</text>
</comment>
<feature type="compositionally biased region" description="Basic and acidic residues" evidence="1">
    <location>
        <begin position="105"/>
        <end position="130"/>
    </location>
</feature>
<evidence type="ECO:0000259" key="2">
    <source>
        <dbReference type="Pfam" id="PF13763"/>
    </source>
</evidence>
<proteinExistence type="predicted"/>
<dbReference type="InterPro" id="IPR025430">
    <property type="entry name" value="DUF4167"/>
</dbReference>
<feature type="domain" description="DUF4167" evidence="2">
    <location>
        <begin position="11"/>
        <end position="82"/>
    </location>
</feature>
<dbReference type="RefSeq" id="WP_181759554.1">
    <property type="nucleotide sequence ID" value="NZ_BMCR01000006.1"/>
</dbReference>
<evidence type="ECO:0000313" key="3">
    <source>
        <dbReference type="EMBL" id="MBA4611347.1"/>
    </source>
</evidence>
<name>A0A838XNH7_9HYPH</name>
<gene>
    <name evidence="3" type="ORF">H1W37_06780</name>
</gene>
<feature type="compositionally biased region" description="Low complexity" evidence="1">
    <location>
        <begin position="200"/>
        <end position="237"/>
    </location>
</feature>
<keyword evidence="4" id="KW-1185">Reference proteome</keyword>
<organism evidence="3 4">
    <name type="scientific">Stappia taiwanensis</name>
    <dbReference type="NCBI Taxonomy" id="992267"/>
    <lineage>
        <taxon>Bacteria</taxon>
        <taxon>Pseudomonadati</taxon>
        <taxon>Pseudomonadota</taxon>
        <taxon>Alphaproteobacteria</taxon>
        <taxon>Hyphomicrobiales</taxon>
        <taxon>Stappiaceae</taxon>
        <taxon>Stappia</taxon>
    </lineage>
</organism>
<protein>
    <submittedName>
        <fullName evidence="3">DUF4167 domain-containing protein</fullName>
    </submittedName>
</protein>
<feature type="region of interest" description="Disordered" evidence="1">
    <location>
        <begin position="89"/>
        <end position="286"/>
    </location>
</feature>